<dbReference type="InterPro" id="IPR001034">
    <property type="entry name" value="DeoR_HTH"/>
</dbReference>
<proteinExistence type="predicted"/>
<dbReference type="SUPFAM" id="SSF46785">
    <property type="entry name" value="Winged helix' DNA-binding domain"/>
    <property type="match status" value="1"/>
</dbReference>
<dbReference type="EMBL" id="FNQG01000003">
    <property type="protein sequence ID" value="SDZ85302.1"/>
    <property type="molecule type" value="Genomic_DNA"/>
</dbReference>
<dbReference type="GO" id="GO:0003677">
    <property type="term" value="F:DNA binding"/>
    <property type="evidence" value="ECO:0007669"/>
    <property type="project" value="UniProtKB-KW"/>
</dbReference>
<dbReference type="PRINTS" id="PR00037">
    <property type="entry name" value="HTHLACR"/>
</dbReference>
<keyword evidence="2" id="KW-0238">DNA-binding</keyword>
<reference evidence="5 6" key="1">
    <citation type="submission" date="2016-10" db="EMBL/GenBank/DDBJ databases">
        <authorList>
            <person name="de Groot N.N."/>
        </authorList>
    </citation>
    <scope>NUCLEOTIDE SEQUENCE [LARGE SCALE GENOMIC DNA]</scope>
    <source>
        <strain evidence="5 6">DSM 2872</strain>
    </source>
</reference>
<dbReference type="Proteomes" id="UP000183469">
    <property type="component" value="Unassembled WGS sequence"/>
</dbReference>
<dbReference type="OrthoDB" id="9797223at2"/>
<dbReference type="SUPFAM" id="SSF100950">
    <property type="entry name" value="NagB/RpiA/CoA transferase-like"/>
    <property type="match status" value="1"/>
</dbReference>
<name>A0A1H3WG44_SELRU</name>
<accession>A0A1H3WG44</accession>
<dbReference type="InterPro" id="IPR036388">
    <property type="entry name" value="WH-like_DNA-bd_sf"/>
</dbReference>
<evidence type="ECO:0000256" key="1">
    <source>
        <dbReference type="ARBA" id="ARBA00023015"/>
    </source>
</evidence>
<protein>
    <submittedName>
        <fullName evidence="5">Transcriptional regulator, DeoR family</fullName>
    </submittedName>
</protein>
<dbReference type="AlphaFoldDB" id="A0A1H3WG44"/>
<organism evidence="5 6">
    <name type="scientific">Selenomonas ruminantium</name>
    <dbReference type="NCBI Taxonomy" id="971"/>
    <lineage>
        <taxon>Bacteria</taxon>
        <taxon>Bacillati</taxon>
        <taxon>Bacillota</taxon>
        <taxon>Negativicutes</taxon>
        <taxon>Selenomonadales</taxon>
        <taxon>Selenomonadaceae</taxon>
        <taxon>Selenomonas</taxon>
    </lineage>
</organism>
<dbReference type="InterPro" id="IPR037171">
    <property type="entry name" value="NagB/RpiA_transferase-like"/>
</dbReference>
<feature type="domain" description="HTH deoR-type" evidence="4">
    <location>
        <begin position="3"/>
        <end position="58"/>
    </location>
</feature>
<dbReference type="PANTHER" id="PTHR30363">
    <property type="entry name" value="HTH-TYPE TRANSCRIPTIONAL REGULATOR SRLR-RELATED"/>
    <property type="match status" value="1"/>
</dbReference>
<dbReference type="Pfam" id="PF08220">
    <property type="entry name" value="HTH_DeoR"/>
    <property type="match status" value="1"/>
</dbReference>
<dbReference type="PANTHER" id="PTHR30363:SF44">
    <property type="entry name" value="AGA OPERON TRANSCRIPTIONAL REPRESSOR-RELATED"/>
    <property type="match status" value="1"/>
</dbReference>
<dbReference type="SMART" id="SM01134">
    <property type="entry name" value="DeoRC"/>
    <property type="match status" value="1"/>
</dbReference>
<dbReference type="InterPro" id="IPR036390">
    <property type="entry name" value="WH_DNA-bd_sf"/>
</dbReference>
<evidence type="ECO:0000256" key="3">
    <source>
        <dbReference type="ARBA" id="ARBA00023163"/>
    </source>
</evidence>
<dbReference type="InterPro" id="IPR018356">
    <property type="entry name" value="Tscrpt_reg_HTH_DeoR_CS"/>
</dbReference>
<dbReference type="PROSITE" id="PS00894">
    <property type="entry name" value="HTH_DEOR_1"/>
    <property type="match status" value="1"/>
</dbReference>
<evidence type="ECO:0000259" key="4">
    <source>
        <dbReference type="PROSITE" id="PS51000"/>
    </source>
</evidence>
<gene>
    <name evidence="5" type="ORF">SAMN05660648_00928</name>
</gene>
<dbReference type="Gene3D" id="3.40.50.1360">
    <property type="match status" value="1"/>
</dbReference>
<sequence>MNSRERRHFLLQELQKAKAVYVRELAQRLAVSDMTIRRDLHRLADMNIVTLVHGGAVLNEGTAALANVSARSLRMTKEKNAIAEFCAGLIKEGNAIYLDTGSTNIEIAEELKNRQNIAVLSHSLPIHNILSANDKLQLIAMPGFYRSSPHGFFGDLTCRMIKNFRIDIAFLGICSIDASGIMSPDFDDQAVKLALLERANKKVVVFDHTKINHLSFIQVCALKDIDMLVTDKQADKDFLTAAQKQGVEIVQV</sequence>
<dbReference type="RefSeq" id="WP_074671219.1">
    <property type="nucleotide sequence ID" value="NZ_FNQG01000003.1"/>
</dbReference>
<keyword evidence="1" id="KW-0805">Transcription regulation</keyword>
<dbReference type="InterPro" id="IPR050313">
    <property type="entry name" value="Carb_Metab_HTH_regulators"/>
</dbReference>
<dbReference type="SMART" id="SM00420">
    <property type="entry name" value="HTH_DEOR"/>
    <property type="match status" value="1"/>
</dbReference>
<evidence type="ECO:0000256" key="2">
    <source>
        <dbReference type="ARBA" id="ARBA00023125"/>
    </source>
</evidence>
<evidence type="ECO:0000313" key="5">
    <source>
        <dbReference type="EMBL" id="SDZ85302.1"/>
    </source>
</evidence>
<keyword evidence="3" id="KW-0804">Transcription</keyword>
<dbReference type="InterPro" id="IPR014036">
    <property type="entry name" value="DeoR-like_C"/>
</dbReference>
<dbReference type="Gene3D" id="1.10.10.10">
    <property type="entry name" value="Winged helix-like DNA-binding domain superfamily/Winged helix DNA-binding domain"/>
    <property type="match status" value="1"/>
</dbReference>
<dbReference type="PROSITE" id="PS51000">
    <property type="entry name" value="HTH_DEOR_2"/>
    <property type="match status" value="1"/>
</dbReference>
<dbReference type="Pfam" id="PF00455">
    <property type="entry name" value="DeoRC"/>
    <property type="match status" value="1"/>
</dbReference>
<evidence type="ECO:0000313" key="6">
    <source>
        <dbReference type="Proteomes" id="UP000183469"/>
    </source>
</evidence>
<dbReference type="GO" id="GO:0003700">
    <property type="term" value="F:DNA-binding transcription factor activity"/>
    <property type="evidence" value="ECO:0007669"/>
    <property type="project" value="InterPro"/>
</dbReference>